<keyword evidence="1" id="KW-0812">Transmembrane</keyword>
<comment type="caution">
    <text evidence="2">The sequence shown here is derived from an EMBL/GenBank/DDBJ whole genome shotgun (WGS) entry which is preliminary data.</text>
</comment>
<keyword evidence="1" id="KW-1133">Transmembrane helix</keyword>
<evidence type="ECO:0000313" key="2">
    <source>
        <dbReference type="EMBL" id="MBP2057921.1"/>
    </source>
</evidence>
<dbReference type="Proteomes" id="UP001519292">
    <property type="component" value="Unassembled WGS sequence"/>
</dbReference>
<evidence type="ECO:0000313" key="3">
    <source>
        <dbReference type="Proteomes" id="UP001519292"/>
    </source>
</evidence>
<protein>
    <submittedName>
        <fullName evidence="2">Uncharacterized protein</fullName>
    </submittedName>
</protein>
<proteinExistence type="predicted"/>
<keyword evidence="1" id="KW-0472">Membrane</keyword>
<accession>A0ABS4ME09</accession>
<keyword evidence="3" id="KW-1185">Reference proteome</keyword>
<name>A0ABS4ME09_9LACO</name>
<reference evidence="2 3" key="1">
    <citation type="submission" date="2021-03" db="EMBL/GenBank/DDBJ databases">
        <title>Genomic Encyclopedia of Type Strains, Phase IV (KMG-IV): sequencing the most valuable type-strain genomes for metagenomic binning, comparative biology and taxonomic classification.</title>
        <authorList>
            <person name="Goeker M."/>
        </authorList>
    </citation>
    <scope>NUCLEOTIDE SEQUENCE [LARGE SCALE GENOMIC DNA]</scope>
    <source>
        <strain evidence="2 3">DSM 101872</strain>
    </source>
</reference>
<dbReference type="EMBL" id="JAGGLU010000005">
    <property type="protein sequence ID" value="MBP2057921.1"/>
    <property type="molecule type" value="Genomic_DNA"/>
</dbReference>
<evidence type="ECO:0000256" key="1">
    <source>
        <dbReference type="SAM" id="Phobius"/>
    </source>
</evidence>
<gene>
    <name evidence="2" type="ORF">J2Z60_001096</name>
</gene>
<feature type="transmembrane region" description="Helical" evidence="1">
    <location>
        <begin position="31"/>
        <end position="51"/>
    </location>
</feature>
<sequence>MATTIVLVLVNVGCAISPMVINAITPDPKQALIISMIFFVCFTIYAVGHYVHVHKQAAVKA</sequence>
<organism evidence="2 3">
    <name type="scientific">Lactobacillus colini</name>
    <dbReference type="NCBI Taxonomy" id="1819254"/>
    <lineage>
        <taxon>Bacteria</taxon>
        <taxon>Bacillati</taxon>
        <taxon>Bacillota</taxon>
        <taxon>Bacilli</taxon>
        <taxon>Lactobacillales</taxon>
        <taxon>Lactobacillaceae</taxon>
        <taxon>Lactobacillus</taxon>
    </lineage>
</organism>